<feature type="compositionally biased region" description="Basic and acidic residues" evidence="5">
    <location>
        <begin position="157"/>
        <end position="170"/>
    </location>
</feature>
<keyword evidence="2" id="KW-0964">Secreted</keyword>
<evidence type="ECO:0000256" key="1">
    <source>
        <dbReference type="ARBA" id="ARBA00004613"/>
    </source>
</evidence>
<dbReference type="Pfam" id="PF18884">
    <property type="entry name" value="TSP3_bac"/>
    <property type="match status" value="3"/>
</dbReference>
<evidence type="ECO:0000256" key="5">
    <source>
        <dbReference type="SAM" id="MobiDB-lite"/>
    </source>
</evidence>
<feature type="region of interest" description="Disordered" evidence="5">
    <location>
        <begin position="95"/>
        <end position="134"/>
    </location>
</feature>
<accession>A0A1G2BGJ4</accession>
<dbReference type="InterPro" id="IPR053180">
    <property type="entry name" value="Ca-binding_acidic-repeat"/>
</dbReference>
<evidence type="ECO:0000256" key="6">
    <source>
        <dbReference type="SAM" id="Phobius"/>
    </source>
</evidence>
<feature type="compositionally biased region" description="Basic and acidic residues" evidence="5">
    <location>
        <begin position="180"/>
        <end position="198"/>
    </location>
</feature>
<feature type="transmembrane region" description="Helical" evidence="6">
    <location>
        <begin position="52"/>
        <end position="72"/>
    </location>
</feature>
<dbReference type="InterPro" id="IPR059100">
    <property type="entry name" value="TSP3_bac"/>
</dbReference>
<evidence type="ECO:0000256" key="3">
    <source>
        <dbReference type="ARBA" id="ARBA00022729"/>
    </source>
</evidence>
<gene>
    <name evidence="7" type="ORF">A2319_03685</name>
</gene>
<feature type="region of interest" description="Disordered" evidence="5">
    <location>
        <begin position="1"/>
        <end position="40"/>
    </location>
</feature>
<evidence type="ECO:0000256" key="2">
    <source>
        <dbReference type="ARBA" id="ARBA00022525"/>
    </source>
</evidence>
<keyword evidence="3" id="KW-0732">Signal</keyword>
<evidence type="ECO:0000313" key="8">
    <source>
        <dbReference type="Proteomes" id="UP000176420"/>
    </source>
</evidence>
<keyword evidence="6" id="KW-0472">Membrane</keyword>
<evidence type="ECO:0000256" key="4">
    <source>
        <dbReference type="ARBA" id="ARBA00022837"/>
    </source>
</evidence>
<reference evidence="7 8" key="1">
    <citation type="journal article" date="2016" name="Nat. Commun.">
        <title>Thousands of microbial genomes shed light on interconnected biogeochemical processes in an aquifer system.</title>
        <authorList>
            <person name="Anantharaman K."/>
            <person name="Brown C.T."/>
            <person name="Hug L.A."/>
            <person name="Sharon I."/>
            <person name="Castelle C.J."/>
            <person name="Probst A.J."/>
            <person name="Thomas B.C."/>
            <person name="Singh A."/>
            <person name="Wilkins M.J."/>
            <person name="Karaoz U."/>
            <person name="Brodie E.L."/>
            <person name="Williams K.H."/>
            <person name="Hubbard S.S."/>
            <person name="Banfield J.F."/>
        </authorList>
    </citation>
    <scope>NUCLEOTIDE SEQUENCE [LARGE SCALE GENOMIC DNA]</scope>
</reference>
<dbReference type="PANTHER" id="PTHR37467:SF1">
    <property type="entry name" value="EXPORTED CALCIUM-BINDING GLYCOPROTEIN"/>
    <property type="match status" value="1"/>
</dbReference>
<dbReference type="AlphaFoldDB" id="A0A1G2BGJ4"/>
<organism evidence="7 8">
    <name type="scientific">Candidatus Kerfeldbacteria bacterium RIFOXYB2_FULL_38_14</name>
    <dbReference type="NCBI Taxonomy" id="1798547"/>
    <lineage>
        <taxon>Bacteria</taxon>
        <taxon>Candidatus Kerfeldiibacteriota</taxon>
    </lineage>
</organism>
<dbReference type="Proteomes" id="UP000176420">
    <property type="component" value="Unassembled WGS sequence"/>
</dbReference>
<feature type="region of interest" description="Disordered" evidence="5">
    <location>
        <begin position="148"/>
        <end position="198"/>
    </location>
</feature>
<keyword evidence="6" id="KW-1133">Transmembrane helix</keyword>
<name>A0A1G2BGJ4_9BACT</name>
<keyword evidence="6" id="KW-0812">Transmembrane</keyword>
<dbReference type="PANTHER" id="PTHR37467">
    <property type="entry name" value="EXPORTED CALCIUM-BINDING GLYCOPROTEIN-RELATED"/>
    <property type="match status" value="1"/>
</dbReference>
<dbReference type="EMBL" id="MHKI01000003">
    <property type="protein sequence ID" value="OGY88262.1"/>
    <property type="molecule type" value="Genomic_DNA"/>
</dbReference>
<sequence>MDQKDKNDQTINNPEVTEDIFADLDQRKEDVSQTETEDLGRRKNQWWQKRNLIFLTGFISLLVIGIIVYALWPRSEKVTEQESLEVLNQVVPINEQDTTNQNNNNVSSGQIDSDSDGLADTEEADLGTNAKNIDSDNDLLSDRLEVRVYQTDPNDSDTDHDGYSDGDEVRNFYNPNGKGKLLDVKNSIDDFNSKNKNQ</sequence>
<protein>
    <submittedName>
        <fullName evidence="7">Uncharacterized protein</fullName>
    </submittedName>
</protein>
<feature type="compositionally biased region" description="Acidic residues" evidence="5">
    <location>
        <begin position="113"/>
        <end position="125"/>
    </location>
</feature>
<keyword evidence="4" id="KW-0106">Calcium</keyword>
<dbReference type="Gene3D" id="3.90.182.10">
    <property type="entry name" value="Toxin - Anthrax Protective Antigen,domain 1"/>
    <property type="match status" value="1"/>
</dbReference>
<comment type="caution">
    <text evidence="7">The sequence shown here is derived from an EMBL/GenBank/DDBJ whole genome shotgun (WGS) entry which is preliminary data.</text>
</comment>
<proteinExistence type="predicted"/>
<feature type="compositionally biased region" description="Low complexity" evidence="5">
    <location>
        <begin position="95"/>
        <end position="105"/>
    </location>
</feature>
<evidence type="ECO:0000313" key="7">
    <source>
        <dbReference type="EMBL" id="OGY88262.1"/>
    </source>
</evidence>
<comment type="subcellular location">
    <subcellularLocation>
        <location evidence="1">Secreted</location>
    </subcellularLocation>
</comment>